<dbReference type="Proteomes" id="UP000886674">
    <property type="component" value="Unassembled WGS sequence"/>
</dbReference>
<sequence>MSNSKNQNRSLPDGFNWSNYEQLAQIDDIAIWCHQFALRDPNYSESNKVGTMSTGITISEGTLWRTDWRNGVLSDGMNGHQTHDYLRGIVEYASKEADYLTAEELSKAKSDGTLSQYATRRTKGTGALCFKTREDYENFRTAESAAFSRTVELAINMMMPKDMILSEVSALIDRYQKGRFRSDFSLEVDSGKQFQVTGKQKTWARGLACWDLVHDGFSIYQVAKLLAVDWYGTSNSKDPVRDSRKKVKELIDKISPLINGGWKALAGDPTVSIDSSILKREYTEGHDQ</sequence>
<gene>
    <name evidence="1" type="ORF">JAY77_04780</name>
</gene>
<organism evidence="1 2">
    <name type="scientific">Candidatus Thiodiazotropha taylori</name>
    <dbReference type="NCBI Taxonomy" id="2792791"/>
    <lineage>
        <taxon>Bacteria</taxon>
        <taxon>Pseudomonadati</taxon>
        <taxon>Pseudomonadota</taxon>
        <taxon>Gammaproteobacteria</taxon>
        <taxon>Chromatiales</taxon>
        <taxon>Sedimenticolaceae</taxon>
        <taxon>Candidatus Thiodiazotropha</taxon>
    </lineage>
</organism>
<accession>A0A9E4NHN6</accession>
<reference evidence="1" key="1">
    <citation type="journal article" date="2021" name="Proc. Natl. Acad. Sci. U.S.A.">
        <title>Global biogeography of chemosynthetic symbionts reveals both localized and globally distributed symbiont groups. .</title>
        <authorList>
            <person name="Osvatic J.T."/>
            <person name="Wilkins L.G.E."/>
            <person name="Leibrecht L."/>
            <person name="Leray M."/>
            <person name="Zauner S."/>
            <person name="Polzin J."/>
            <person name="Camacho Y."/>
            <person name="Gros O."/>
            <person name="van Gils J.A."/>
            <person name="Eisen J.A."/>
            <person name="Petersen J.M."/>
            <person name="Yuen B."/>
        </authorList>
    </citation>
    <scope>NUCLEOTIDE SEQUENCE</scope>
    <source>
        <strain evidence="1">MAGclacostrist055</strain>
    </source>
</reference>
<name>A0A9E4NHN6_9GAMM</name>
<proteinExistence type="predicted"/>
<comment type="caution">
    <text evidence="1">The sequence shown here is derived from an EMBL/GenBank/DDBJ whole genome shotgun (WGS) entry which is preliminary data.</text>
</comment>
<dbReference type="AlphaFoldDB" id="A0A9E4NHN6"/>
<protein>
    <submittedName>
        <fullName evidence="1">Uncharacterized protein</fullName>
    </submittedName>
</protein>
<evidence type="ECO:0000313" key="2">
    <source>
        <dbReference type="Proteomes" id="UP000886674"/>
    </source>
</evidence>
<evidence type="ECO:0000313" key="1">
    <source>
        <dbReference type="EMBL" id="MCG7977448.1"/>
    </source>
</evidence>
<dbReference type="EMBL" id="JAEPCR010000015">
    <property type="protein sequence ID" value="MCG7977448.1"/>
    <property type="molecule type" value="Genomic_DNA"/>
</dbReference>